<reference evidence="2" key="1">
    <citation type="submission" date="2016-11" db="UniProtKB">
        <authorList>
            <consortium name="WormBaseParasite"/>
        </authorList>
    </citation>
    <scope>IDENTIFICATION</scope>
    <source>
        <strain evidence="2">KR3021</strain>
    </source>
</reference>
<dbReference type="WBParaSite" id="RSKR_0000593100.1">
    <property type="protein sequence ID" value="RSKR_0000593100.1"/>
    <property type="gene ID" value="RSKR_0000593100"/>
</dbReference>
<protein>
    <submittedName>
        <fullName evidence="2">Thyroglobulin type-1 domain-containing protein</fullName>
    </submittedName>
</protein>
<sequence length="323" mass="36119">MILRKNPVVINACKVNPELYLCAKILGTSHNSIVIKDYSRSDKKLRENERNLINKKLFVAPPVNVIKCANDNKDDYCERTKCFCLDITGSLLSHKLCEKWISECSGVDTRGKRRKQGTGNKFSQELLSGVFGSTVANKLLRPKKKRTNGALSSAKLITPPGASDDFEEATKKWLSEKNSRGKKEENGIANPFDDSSTLKDFKKSRAKEQTTNIQNDISRSDQGDFHSFDSLTDQSGVLHRARSRSPWVKPGLWEANPDNPHNRDHANKWYYHPRSVAADWLSGQIFYGAHWAVPAASVGGTDGFSAIHFPSIGSFLNIADDYD</sequence>
<proteinExistence type="predicted"/>
<dbReference type="Proteomes" id="UP000095286">
    <property type="component" value="Unplaced"/>
</dbReference>
<organism evidence="1 2">
    <name type="scientific">Rhabditophanes sp. KR3021</name>
    <dbReference type="NCBI Taxonomy" id="114890"/>
    <lineage>
        <taxon>Eukaryota</taxon>
        <taxon>Metazoa</taxon>
        <taxon>Ecdysozoa</taxon>
        <taxon>Nematoda</taxon>
        <taxon>Chromadorea</taxon>
        <taxon>Rhabditida</taxon>
        <taxon>Tylenchina</taxon>
        <taxon>Panagrolaimomorpha</taxon>
        <taxon>Strongyloidoidea</taxon>
        <taxon>Alloionematidae</taxon>
        <taxon>Rhabditophanes</taxon>
    </lineage>
</organism>
<evidence type="ECO:0000313" key="1">
    <source>
        <dbReference type="Proteomes" id="UP000095286"/>
    </source>
</evidence>
<accession>A0AC35TZH1</accession>
<name>A0AC35TZH1_9BILA</name>
<evidence type="ECO:0000313" key="2">
    <source>
        <dbReference type="WBParaSite" id="RSKR_0000593100.1"/>
    </source>
</evidence>